<feature type="region of interest" description="Disordered" evidence="1">
    <location>
        <begin position="1"/>
        <end position="86"/>
    </location>
</feature>
<protein>
    <recommendedName>
        <fullName evidence="2">BTB domain-containing protein</fullName>
    </recommendedName>
</protein>
<evidence type="ECO:0000313" key="3">
    <source>
        <dbReference type="EMBL" id="KAL1638569.1"/>
    </source>
</evidence>
<dbReference type="SMART" id="SM00225">
    <property type="entry name" value="BTB"/>
    <property type="match status" value="1"/>
</dbReference>
<reference evidence="3 4" key="1">
    <citation type="journal article" date="2023" name="Plant Dis.">
        <title>First Report of Diplodia intermedia Causing Canker and Dieback Diseases on Apple Trees in Canada.</title>
        <authorList>
            <person name="Ellouze W."/>
            <person name="Ilyukhin E."/>
            <person name="Sulman M."/>
            <person name="Ali S."/>
        </authorList>
    </citation>
    <scope>NUCLEOTIDE SEQUENCE [LARGE SCALE GENOMIC DNA]</scope>
    <source>
        <strain evidence="3 4">M45-28</strain>
    </source>
</reference>
<keyword evidence="4" id="KW-1185">Reference proteome</keyword>
<dbReference type="PANTHER" id="PTHR47843:SF2">
    <property type="entry name" value="BTB DOMAIN-CONTAINING PROTEIN"/>
    <property type="match status" value="1"/>
</dbReference>
<feature type="compositionally biased region" description="Polar residues" evidence="1">
    <location>
        <begin position="17"/>
        <end position="33"/>
    </location>
</feature>
<gene>
    <name evidence="3" type="ORF">SLS58_008782</name>
</gene>
<name>A0ABR3TG93_9PEZI</name>
<accession>A0ABR3TG93</accession>
<evidence type="ECO:0000256" key="1">
    <source>
        <dbReference type="SAM" id="MobiDB-lite"/>
    </source>
</evidence>
<organism evidence="3 4">
    <name type="scientific">Diplodia intermedia</name>
    <dbReference type="NCBI Taxonomy" id="856260"/>
    <lineage>
        <taxon>Eukaryota</taxon>
        <taxon>Fungi</taxon>
        <taxon>Dikarya</taxon>
        <taxon>Ascomycota</taxon>
        <taxon>Pezizomycotina</taxon>
        <taxon>Dothideomycetes</taxon>
        <taxon>Dothideomycetes incertae sedis</taxon>
        <taxon>Botryosphaeriales</taxon>
        <taxon>Botryosphaeriaceae</taxon>
        <taxon>Diplodia</taxon>
    </lineage>
</organism>
<proteinExistence type="predicted"/>
<dbReference type="InterPro" id="IPR011333">
    <property type="entry name" value="SKP1/BTB/POZ_sf"/>
</dbReference>
<dbReference type="InterPro" id="IPR000210">
    <property type="entry name" value="BTB/POZ_dom"/>
</dbReference>
<dbReference type="CDD" id="cd18186">
    <property type="entry name" value="BTB_POZ_ZBTB_KLHL-like"/>
    <property type="match status" value="1"/>
</dbReference>
<dbReference type="Gene3D" id="3.30.710.10">
    <property type="entry name" value="Potassium Channel Kv1.1, Chain A"/>
    <property type="match status" value="1"/>
</dbReference>
<dbReference type="PANTHER" id="PTHR47843">
    <property type="entry name" value="BTB DOMAIN-CONTAINING PROTEIN-RELATED"/>
    <property type="match status" value="1"/>
</dbReference>
<feature type="domain" description="BTB" evidence="2">
    <location>
        <begin position="104"/>
        <end position="177"/>
    </location>
</feature>
<dbReference type="Proteomes" id="UP001521184">
    <property type="component" value="Unassembled WGS sequence"/>
</dbReference>
<dbReference type="PROSITE" id="PS50097">
    <property type="entry name" value="BTB"/>
    <property type="match status" value="1"/>
</dbReference>
<evidence type="ECO:0000259" key="2">
    <source>
        <dbReference type="PROSITE" id="PS50097"/>
    </source>
</evidence>
<dbReference type="SUPFAM" id="SSF54695">
    <property type="entry name" value="POZ domain"/>
    <property type="match status" value="1"/>
</dbReference>
<evidence type="ECO:0000313" key="4">
    <source>
        <dbReference type="Proteomes" id="UP001521184"/>
    </source>
</evidence>
<comment type="caution">
    <text evidence="3">The sequence shown here is derived from an EMBL/GenBank/DDBJ whole genome shotgun (WGS) entry which is preliminary data.</text>
</comment>
<sequence length="318" mass="35179">MSTSSGAPNPTNPVSPQPTTTRPGNTRSGSATSVRPAAEHFAQPIRPSVSTRDSQAELPVPARHVAGPARPPNTPRLPSADNFRSGLAGPITDDHRADTLIPGTAVTEILAGYTGKSFKVHTDLLKSRSPYFANLFSAPVPGATVPIASPLSFPDLDEFAFALFVRWLYGADLHGPKDFHGMQHYMCLYILATRFRIERLKNDVMDQARAYYRRNNMTAPAYRLEYVYESTTEPNHLRRFLISTAAYRYLCEQRGEPKLSDSMRDVLAKGGDLAADFAEALARLHQNELVDVRRGPDCAFHDHVETPACKERAPEPYE</sequence>
<dbReference type="EMBL" id="JAKEKT020000078">
    <property type="protein sequence ID" value="KAL1638569.1"/>
    <property type="molecule type" value="Genomic_DNA"/>
</dbReference>